<dbReference type="AlphaFoldDB" id="A0A420WS26"/>
<feature type="transmembrane region" description="Helical" evidence="2">
    <location>
        <begin position="6"/>
        <end position="23"/>
    </location>
</feature>
<name>A0A420WS26_9PROT</name>
<gene>
    <name evidence="3" type="ORF">BCL74_1445</name>
</gene>
<keyword evidence="2" id="KW-0812">Transmembrane</keyword>
<reference evidence="3 4" key="1">
    <citation type="submission" date="2018-10" db="EMBL/GenBank/DDBJ databases">
        <title>Comparative analysis of microorganisms from saline springs in Andes Mountain Range, Colombia.</title>
        <authorList>
            <person name="Rubin E."/>
        </authorList>
    </citation>
    <scope>NUCLEOTIDE SEQUENCE [LARGE SCALE GENOMIC DNA]</scope>
    <source>
        <strain evidence="3 4">USBA 36</strain>
    </source>
</reference>
<organism evidence="3 4">
    <name type="scientific">Oceanibaculum indicum</name>
    <dbReference type="NCBI Taxonomy" id="526216"/>
    <lineage>
        <taxon>Bacteria</taxon>
        <taxon>Pseudomonadati</taxon>
        <taxon>Pseudomonadota</taxon>
        <taxon>Alphaproteobacteria</taxon>
        <taxon>Rhodospirillales</taxon>
        <taxon>Oceanibaculaceae</taxon>
        <taxon>Oceanibaculum</taxon>
    </lineage>
</organism>
<evidence type="ECO:0000256" key="2">
    <source>
        <dbReference type="SAM" id="Phobius"/>
    </source>
</evidence>
<accession>A0A420WS26</accession>
<dbReference type="Proteomes" id="UP000277424">
    <property type="component" value="Unassembled WGS sequence"/>
</dbReference>
<keyword evidence="2" id="KW-1133">Transmembrane helix</keyword>
<feature type="compositionally biased region" description="Basic and acidic residues" evidence="1">
    <location>
        <begin position="61"/>
        <end position="71"/>
    </location>
</feature>
<evidence type="ECO:0000256" key="1">
    <source>
        <dbReference type="SAM" id="MobiDB-lite"/>
    </source>
</evidence>
<evidence type="ECO:0000313" key="4">
    <source>
        <dbReference type="Proteomes" id="UP000277424"/>
    </source>
</evidence>
<feature type="region of interest" description="Disordered" evidence="1">
    <location>
        <begin position="36"/>
        <end position="77"/>
    </location>
</feature>
<comment type="caution">
    <text evidence="3">The sequence shown here is derived from an EMBL/GenBank/DDBJ whole genome shotgun (WGS) entry which is preliminary data.</text>
</comment>
<protein>
    <submittedName>
        <fullName evidence="3">Uncharacterized protein</fullName>
    </submittedName>
</protein>
<sequence>MFGLSFSKLLVLAAVIAGVFFFFKMVTKLERARREVARGEMRGESRKAAPRGEGGGLGGIFRRDKAEKQAAAEETQEMRACPTCGTYVPARGARDCGRELCPYGA</sequence>
<feature type="compositionally biased region" description="Basic and acidic residues" evidence="1">
    <location>
        <begin position="36"/>
        <end position="47"/>
    </location>
</feature>
<keyword evidence="2" id="KW-0472">Membrane</keyword>
<proteinExistence type="predicted"/>
<evidence type="ECO:0000313" key="3">
    <source>
        <dbReference type="EMBL" id="RKQ73656.1"/>
    </source>
</evidence>
<dbReference type="EMBL" id="RBIG01000001">
    <property type="protein sequence ID" value="RKQ73656.1"/>
    <property type="molecule type" value="Genomic_DNA"/>
</dbReference>